<dbReference type="Pfam" id="PF00366">
    <property type="entry name" value="Ribosomal_S17"/>
    <property type="match status" value="1"/>
</dbReference>
<comment type="subunit">
    <text evidence="6">Part of the 30S ribosomal subunit.</text>
</comment>
<dbReference type="InterPro" id="IPR019984">
    <property type="entry name" value="Ribosomal_uS17_bact/chlr"/>
</dbReference>
<evidence type="ECO:0000256" key="3">
    <source>
        <dbReference type="ARBA" id="ARBA00022884"/>
    </source>
</evidence>
<dbReference type="NCBIfam" id="TIGR03635">
    <property type="entry name" value="uS17_bact"/>
    <property type="match status" value="1"/>
</dbReference>
<dbReference type="InterPro" id="IPR012340">
    <property type="entry name" value="NA-bd_OB-fold"/>
</dbReference>
<comment type="similarity">
    <text evidence="1 6 7">Belongs to the universal ribosomal protein uS17 family.</text>
</comment>
<keyword evidence="3 6" id="KW-0694">RNA-binding</keyword>
<dbReference type="CDD" id="cd00364">
    <property type="entry name" value="Ribosomal_uS17"/>
    <property type="match status" value="1"/>
</dbReference>
<evidence type="ECO:0000256" key="4">
    <source>
        <dbReference type="ARBA" id="ARBA00022980"/>
    </source>
</evidence>
<dbReference type="NCBIfam" id="NF004123">
    <property type="entry name" value="PRK05610.1"/>
    <property type="match status" value="1"/>
</dbReference>
<dbReference type="GO" id="GO:0003735">
    <property type="term" value="F:structural constituent of ribosome"/>
    <property type="evidence" value="ECO:0007669"/>
    <property type="project" value="UniProtKB-UniRule"/>
</dbReference>
<dbReference type="InterPro" id="IPR000266">
    <property type="entry name" value="Ribosomal_uS17"/>
</dbReference>
<dbReference type="InterPro" id="IPR019979">
    <property type="entry name" value="Ribosomal_uS17_CS"/>
</dbReference>
<evidence type="ECO:0000256" key="7">
    <source>
        <dbReference type="RuleBase" id="RU003872"/>
    </source>
</evidence>
<comment type="function">
    <text evidence="6">One of the primary rRNA binding proteins, it binds specifically to the 5'-end of 16S ribosomal RNA.</text>
</comment>
<dbReference type="PRINTS" id="PR00973">
    <property type="entry name" value="RIBOSOMALS17"/>
</dbReference>
<gene>
    <name evidence="6" type="primary">rpsQ</name>
    <name evidence="8" type="ORF">ENW96_10750</name>
</gene>
<dbReference type="AlphaFoldDB" id="A0A7C3Z3Y3"/>
<evidence type="ECO:0000313" key="8">
    <source>
        <dbReference type="EMBL" id="HGF34848.1"/>
    </source>
</evidence>
<dbReference type="HAMAP" id="MF_01345_B">
    <property type="entry name" value="Ribosomal_uS17_B"/>
    <property type="match status" value="1"/>
</dbReference>
<keyword evidence="4 6" id="KW-0689">Ribosomal protein</keyword>
<evidence type="ECO:0000256" key="1">
    <source>
        <dbReference type="ARBA" id="ARBA00010254"/>
    </source>
</evidence>
<dbReference type="GO" id="GO:0022627">
    <property type="term" value="C:cytosolic small ribosomal subunit"/>
    <property type="evidence" value="ECO:0007669"/>
    <property type="project" value="UniProtKB-UniRule"/>
</dbReference>
<dbReference type="PANTHER" id="PTHR10744">
    <property type="entry name" value="40S RIBOSOMAL PROTEIN S11 FAMILY MEMBER"/>
    <property type="match status" value="1"/>
</dbReference>
<comment type="caution">
    <text evidence="8">The sequence shown here is derived from an EMBL/GenBank/DDBJ whole genome shotgun (WGS) entry which is preliminary data.</text>
</comment>
<keyword evidence="2 6" id="KW-0699">rRNA-binding</keyword>
<organism evidence="8">
    <name type="scientific">Desulfobacca acetoxidans</name>
    <dbReference type="NCBI Taxonomy" id="60893"/>
    <lineage>
        <taxon>Bacteria</taxon>
        <taxon>Pseudomonadati</taxon>
        <taxon>Thermodesulfobacteriota</taxon>
        <taxon>Desulfobaccia</taxon>
        <taxon>Desulfobaccales</taxon>
        <taxon>Desulfobaccaceae</taxon>
        <taxon>Desulfobacca</taxon>
    </lineage>
</organism>
<keyword evidence="5 6" id="KW-0687">Ribonucleoprotein</keyword>
<dbReference type="PANTHER" id="PTHR10744:SF1">
    <property type="entry name" value="SMALL RIBOSOMAL SUBUNIT PROTEIN US17M"/>
    <property type="match status" value="1"/>
</dbReference>
<reference evidence="8" key="1">
    <citation type="journal article" date="2020" name="mSystems">
        <title>Genome- and Community-Level Interaction Insights into Carbon Utilization and Element Cycling Functions of Hydrothermarchaeota in Hydrothermal Sediment.</title>
        <authorList>
            <person name="Zhou Z."/>
            <person name="Liu Y."/>
            <person name="Xu W."/>
            <person name="Pan J."/>
            <person name="Luo Z.H."/>
            <person name="Li M."/>
        </authorList>
    </citation>
    <scope>NUCLEOTIDE SEQUENCE [LARGE SCALE GENOMIC DNA]</scope>
    <source>
        <strain evidence="8">SpSt-897</strain>
    </source>
</reference>
<dbReference type="SUPFAM" id="SSF50249">
    <property type="entry name" value="Nucleic acid-binding proteins"/>
    <property type="match status" value="1"/>
</dbReference>
<dbReference type="GO" id="GO:0019843">
    <property type="term" value="F:rRNA binding"/>
    <property type="evidence" value="ECO:0007669"/>
    <property type="project" value="UniProtKB-UniRule"/>
</dbReference>
<proteinExistence type="inferred from homology"/>
<dbReference type="GO" id="GO:0006412">
    <property type="term" value="P:translation"/>
    <property type="evidence" value="ECO:0007669"/>
    <property type="project" value="UniProtKB-UniRule"/>
</dbReference>
<evidence type="ECO:0000256" key="5">
    <source>
        <dbReference type="ARBA" id="ARBA00023274"/>
    </source>
</evidence>
<accession>A0A7C3Z3Y3</accession>
<sequence>MEKKRGVRKTREGIVVSDKMDKTVVVEVKRLVSHPLYHKIIRRRHKFKAHDPENQCRVGDKVLIEETRPLSRDKNWRVKQILEKAQ</sequence>
<dbReference type="Gene3D" id="2.40.50.140">
    <property type="entry name" value="Nucleic acid-binding proteins"/>
    <property type="match status" value="1"/>
</dbReference>
<name>A0A7C3Z3Y3_9BACT</name>
<dbReference type="EMBL" id="DTMF01000264">
    <property type="protein sequence ID" value="HGF34848.1"/>
    <property type="molecule type" value="Genomic_DNA"/>
</dbReference>
<dbReference type="PROSITE" id="PS00056">
    <property type="entry name" value="RIBOSOMAL_S17"/>
    <property type="match status" value="1"/>
</dbReference>
<protein>
    <recommendedName>
        <fullName evidence="6">Small ribosomal subunit protein uS17</fullName>
    </recommendedName>
</protein>
<evidence type="ECO:0000256" key="6">
    <source>
        <dbReference type="HAMAP-Rule" id="MF_01345"/>
    </source>
</evidence>
<evidence type="ECO:0000256" key="2">
    <source>
        <dbReference type="ARBA" id="ARBA00022730"/>
    </source>
</evidence>